<evidence type="ECO:0000256" key="6">
    <source>
        <dbReference type="SAM" id="MobiDB-lite"/>
    </source>
</evidence>
<name>A0A1D1ZH27_9ARAE</name>
<dbReference type="PANTHER" id="PTHR35740:SF1">
    <property type="entry name" value="OS12G0111700 PROTEIN"/>
    <property type="match status" value="1"/>
</dbReference>
<keyword evidence="3" id="KW-0539">Nucleus</keyword>
<evidence type="ECO:0000256" key="5">
    <source>
        <dbReference type="ARBA" id="ARBA00093465"/>
    </source>
</evidence>
<dbReference type="PANTHER" id="PTHR35740">
    <property type="entry name" value="OS12G0111700 PROTEIN"/>
    <property type="match status" value="1"/>
</dbReference>
<gene>
    <name evidence="8" type="ORF">g.23619</name>
</gene>
<reference evidence="8" key="1">
    <citation type="submission" date="2015-07" db="EMBL/GenBank/DDBJ databases">
        <title>Transcriptome Assembly of Anthurium amnicola.</title>
        <authorList>
            <person name="Suzuki J."/>
        </authorList>
    </citation>
    <scope>NUCLEOTIDE SEQUENCE</scope>
</reference>
<dbReference type="InterPro" id="IPR057337">
    <property type="entry name" value="Sororin_C"/>
</dbReference>
<feature type="domain" description="Sororin C-terminal region" evidence="7">
    <location>
        <begin position="186"/>
        <end position="208"/>
    </location>
</feature>
<evidence type="ECO:0000256" key="1">
    <source>
        <dbReference type="ARBA" id="ARBA00022618"/>
    </source>
</evidence>
<feature type="region of interest" description="Disordered" evidence="6">
    <location>
        <begin position="28"/>
        <end position="87"/>
    </location>
</feature>
<sequence>MEARSSQSSSGSRRLLKRRALGDITNVVASSSSTAAASVKRPSKLGAKPKPPLRAIPDEVSTRFATSSVGSCNSGNPGSRKDAPLAPAARVTETWANAAVDWGNEPPKVYSLRNTKKQKNKWKTDTDVLQSSCPPIERIKSMRDNLKLEHGDIDRHGTCSVPYPKPKKKRHYALTKVDKEGELMPPREFIEKQKAYFAEIDAFELPEEVVSESELE</sequence>
<evidence type="ECO:0000259" key="7">
    <source>
        <dbReference type="Pfam" id="PF25220"/>
    </source>
</evidence>
<feature type="compositionally biased region" description="Low complexity" evidence="6">
    <location>
        <begin position="28"/>
        <end position="39"/>
    </location>
</feature>
<accession>A0A1D1ZH27</accession>
<dbReference type="GO" id="GO:0005634">
    <property type="term" value="C:nucleus"/>
    <property type="evidence" value="ECO:0007669"/>
    <property type="project" value="UniProtKB-SubCell"/>
</dbReference>
<protein>
    <recommendedName>
        <fullName evidence="7">Sororin C-terminal region domain-containing protein</fullName>
    </recommendedName>
</protein>
<feature type="compositionally biased region" description="Polar residues" evidence="6">
    <location>
        <begin position="63"/>
        <end position="77"/>
    </location>
</feature>
<keyword evidence="2" id="KW-0498">Mitosis</keyword>
<evidence type="ECO:0000256" key="2">
    <source>
        <dbReference type="ARBA" id="ARBA00022776"/>
    </source>
</evidence>
<keyword evidence="4" id="KW-0131">Cell cycle</keyword>
<evidence type="ECO:0000256" key="4">
    <source>
        <dbReference type="ARBA" id="ARBA00023306"/>
    </source>
</evidence>
<dbReference type="AlphaFoldDB" id="A0A1D1ZH27"/>
<evidence type="ECO:0000256" key="3">
    <source>
        <dbReference type="ARBA" id="ARBA00023242"/>
    </source>
</evidence>
<comment type="similarity">
    <text evidence="5">Belongs to the sororin family.</text>
</comment>
<feature type="region of interest" description="Disordered" evidence="6">
    <location>
        <begin position="106"/>
        <end position="128"/>
    </location>
</feature>
<organism evidence="8">
    <name type="scientific">Anthurium amnicola</name>
    <dbReference type="NCBI Taxonomy" id="1678845"/>
    <lineage>
        <taxon>Eukaryota</taxon>
        <taxon>Viridiplantae</taxon>
        <taxon>Streptophyta</taxon>
        <taxon>Embryophyta</taxon>
        <taxon>Tracheophyta</taxon>
        <taxon>Spermatophyta</taxon>
        <taxon>Magnoliopsida</taxon>
        <taxon>Liliopsida</taxon>
        <taxon>Araceae</taxon>
        <taxon>Pothoideae</taxon>
        <taxon>Potheae</taxon>
        <taxon>Anthurium</taxon>
    </lineage>
</organism>
<dbReference type="Pfam" id="PF25220">
    <property type="entry name" value="Sororin_C"/>
    <property type="match status" value="1"/>
</dbReference>
<dbReference type="EMBL" id="GDJX01001636">
    <property type="protein sequence ID" value="JAT66300.1"/>
    <property type="molecule type" value="Transcribed_RNA"/>
</dbReference>
<dbReference type="GO" id="GO:0051301">
    <property type="term" value="P:cell division"/>
    <property type="evidence" value="ECO:0007669"/>
    <property type="project" value="UniProtKB-KW"/>
</dbReference>
<keyword evidence="1" id="KW-0132">Cell division</keyword>
<proteinExistence type="inferred from homology"/>
<evidence type="ECO:0000313" key="8">
    <source>
        <dbReference type="EMBL" id="JAT66300.1"/>
    </source>
</evidence>